<reference evidence="1 2" key="1">
    <citation type="journal article" date="2019" name="Sci. Rep.">
        <title>Orb-weaving spider Araneus ventricosus genome elucidates the spidroin gene catalogue.</title>
        <authorList>
            <person name="Kono N."/>
            <person name="Nakamura H."/>
            <person name="Ohtoshi R."/>
            <person name="Moran D.A.P."/>
            <person name="Shinohara A."/>
            <person name="Yoshida Y."/>
            <person name="Fujiwara M."/>
            <person name="Mori M."/>
            <person name="Tomita M."/>
            <person name="Arakawa K."/>
        </authorList>
    </citation>
    <scope>NUCLEOTIDE SEQUENCE [LARGE SCALE GENOMIC DNA]</scope>
</reference>
<dbReference type="AlphaFoldDB" id="A0A4Y2RW40"/>
<gene>
    <name evidence="1" type="ORF">AVEN_10865_1</name>
</gene>
<organism evidence="1 2">
    <name type="scientific">Araneus ventricosus</name>
    <name type="common">Orbweaver spider</name>
    <name type="synonym">Epeira ventricosa</name>
    <dbReference type="NCBI Taxonomy" id="182803"/>
    <lineage>
        <taxon>Eukaryota</taxon>
        <taxon>Metazoa</taxon>
        <taxon>Ecdysozoa</taxon>
        <taxon>Arthropoda</taxon>
        <taxon>Chelicerata</taxon>
        <taxon>Arachnida</taxon>
        <taxon>Araneae</taxon>
        <taxon>Araneomorphae</taxon>
        <taxon>Entelegynae</taxon>
        <taxon>Araneoidea</taxon>
        <taxon>Araneidae</taxon>
        <taxon>Araneus</taxon>
    </lineage>
</organism>
<name>A0A4Y2RW40_ARAVE</name>
<dbReference type="EMBL" id="BGPR01147945">
    <property type="protein sequence ID" value="GBN79961.1"/>
    <property type="molecule type" value="Genomic_DNA"/>
</dbReference>
<dbReference type="Proteomes" id="UP000499080">
    <property type="component" value="Unassembled WGS sequence"/>
</dbReference>
<protein>
    <submittedName>
        <fullName evidence="1">Uncharacterized protein</fullName>
    </submittedName>
</protein>
<sequence>MKPRSGRPTEVHCEQLEQIIDQDRNIFNTNYCVRADFSAKKTIVNALKRINVTLLNRWVPDELTDEGKRKRKAACLALLRDQRKEKILTEL</sequence>
<evidence type="ECO:0000313" key="2">
    <source>
        <dbReference type="Proteomes" id="UP000499080"/>
    </source>
</evidence>
<accession>A0A4Y2RW40</accession>
<keyword evidence="2" id="KW-1185">Reference proteome</keyword>
<proteinExistence type="predicted"/>
<evidence type="ECO:0000313" key="1">
    <source>
        <dbReference type="EMBL" id="GBN79961.1"/>
    </source>
</evidence>
<comment type="caution">
    <text evidence="1">The sequence shown here is derived from an EMBL/GenBank/DDBJ whole genome shotgun (WGS) entry which is preliminary data.</text>
</comment>
<dbReference type="OrthoDB" id="616263at2759"/>